<dbReference type="GeneID" id="115929865"/>
<evidence type="ECO:0000256" key="7">
    <source>
        <dbReference type="ARBA" id="ARBA00023170"/>
    </source>
</evidence>
<dbReference type="OrthoDB" id="6435638at2759"/>
<keyword evidence="6 9" id="KW-0472">Membrane</keyword>
<evidence type="ECO:0000256" key="4">
    <source>
        <dbReference type="ARBA" id="ARBA00022989"/>
    </source>
</evidence>
<dbReference type="Gene3D" id="1.20.1070.10">
    <property type="entry name" value="Rhodopsin 7-helix transmembrane proteins"/>
    <property type="match status" value="1"/>
</dbReference>
<keyword evidence="7" id="KW-0675">Receptor</keyword>
<evidence type="ECO:0000313" key="12">
    <source>
        <dbReference type="Proteomes" id="UP000007110"/>
    </source>
</evidence>
<comment type="subcellular location">
    <subcellularLocation>
        <location evidence="1">Cell membrane</location>
        <topology evidence="1">Multi-pass membrane protein</topology>
    </subcellularLocation>
</comment>
<dbReference type="AlphaFoldDB" id="A0A7M7PX24"/>
<keyword evidence="8" id="KW-0807">Transducer</keyword>
<dbReference type="InterPro" id="IPR017452">
    <property type="entry name" value="GPCR_Rhodpsn_7TM"/>
</dbReference>
<dbReference type="GO" id="GO:0005886">
    <property type="term" value="C:plasma membrane"/>
    <property type="evidence" value="ECO:0000318"/>
    <property type="project" value="GO_Central"/>
</dbReference>
<reference evidence="11" key="2">
    <citation type="submission" date="2021-01" db="UniProtKB">
        <authorList>
            <consortium name="EnsemblMetazoa"/>
        </authorList>
    </citation>
    <scope>IDENTIFICATION</scope>
</reference>
<dbReference type="RefSeq" id="XP_030855807.1">
    <property type="nucleotide sequence ID" value="XM_030999947.1"/>
</dbReference>
<sequence length="151" mass="16944">MEIFLALGIAFRALIMTVGIPGNILIVLVYARKRPKSSTDVYILALGVADLYVCLLMPLKIYSSYNQENYTNADLCKLTHYCSLIGTFLSMFLTICITVDRYFAVCRPLKRFVTPSRARITITGSNLKSLAWLGNQRKSSVILMHLDNQVG</sequence>
<evidence type="ECO:0000259" key="10">
    <source>
        <dbReference type="PROSITE" id="PS50262"/>
    </source>
</evidence>
<keyword evidence="5" id="KW-0297">G-protein coupled receptor</keyword>
<feature type="transmembrane region" description="Helical" evidence="9">
    <location>
        <begin position="41"/>
        <end position="58"/>
    </location>
</feature>
<dbReference type="InterPro" id="IPR000276">
    <property type="entry name" value="GPCR_Rhodpsn"/>
</dbReference>
<protein>
    <recommendedName>
        <fullName evidence="10">G-protein coupled receptors family 1 profile domain-containing protein</fullName>
    </recommendedName>
</protein>
<proteinExistence type="predicted"/>
<dbReference type="InParanoid" id="A0A7M7PX24"/>
<feature type="domain" description="G-protein coupled receptors family 1 profile" evidence="10">
    <location>
        <begin position="22"/>
        <end position="110"/>
    </location>
</feature>
<keyword evidence="12" id="KW-1185">Reference proteome</keyword>
<evidence type="ECO:0000256" key="5">
    <source>
        <dbReference type="ARBA" id="ARBA00023040"/>
    </source>
</evidence>
<evidence type="ECO:0000256" key="1">
    <source>
        <dbReference type="ARBA" id="ARBA00004651"/>
    </source>
</evidence>
<dbReference type="KEGG" id="spu:115929865"/>
<keyword evidence="4 9" id="KW-1133">Transmembrane helix</keyword>
<dbReference type="PANTHER" id="PTHR24230">
    <property type="entry name" value="G-PROTEIN COUPLED RECEPTOR"/>
    <property type="match status" value="1"/>
</dbReference>
<dbReference type="CDD" id="cd00637">
    <property type="entry name" value="7tm_classA_rhodopsin-like"/>
    <property type="match status" value="1"/>
</dbReference>
<evidence type="ECO:0000256" key="6">
    <source>
        <dbReference type="ARBA" id="ARBA00023136"/>
    </source>
</evidence>
<reference evidence="12" key="1">
    <citation type="submission" date="2015-02" db="EMBL/GenBank/DDBJ databases">
        <title>Genome sequencing for Strongylocentrotus purpuratus.</title>
        <authorList>
            <person name="Murali S."/>
            <person name="Liu Y."/>
            <person name="Vee V."/>
            <person name="English A."/>
            <person name="Wang M."/>
            <person name="Skinner E."/>
            <person name="Han Y."/>
            <person name="Muzny D.M."/>
            <person name="Worley K.C."/>
            <person name="Gibbs R.A."/>
        </authorList>
    </citation>
    <scope>NUCLEOTIDE SEQUENCE</scope>
</reference>
<evidence type="ECO:0000256" key="9">
    <source>
        <dbReference type="SAM" id="Phobius"/>
    </source>
</evidence>
<keyword evidence="2" id="KW-1003">Cell membrane</keyword>
<dbReference type="Proteomes" id="UP000007110">
    <property type="component" value="Unassembled WGS sequence"/>
</dbReference>
<feature type="transmembrane region" description="Helical" evidence="9">
    <location>
        <begin position="6"/>
        <end position="29"/>
    </location>
</feature>
<dbReference type="EnsemblMetazoa" id="XM_030999947">
    <property type="protein sequence ID" value="XP_030855807"/>
    <property type="gene ID" value="LOC115929865"/>
</dbReference>
<dbReference type="OMA" id="RRHENND"/>
<dbReference type="SUPFAM" id="SSF81321">
    <property type="entry name" value="Family A G protein-coupled receptor-like"/>
    <property type="match status" value="1"/>
</dbReference>
<dbReference type="GO" id="GO:0007218">
    <property type="term" value="P:neuropeptide signaling pathway"/>
    <property type="evidence" value="ECO:0000318"/>
    <property type="project" value="GO_Central"/>
</dbReference>
<evidence type="ECO:0000313" key="11">
    <source>
        <dbReference type="EnsemblMetazoa" id="XP_030855807"/>
    </source>
</evidence>
<dbReference type="GO" id="GO:0008528">
    <property type="term" value="F:G protein-coupled peptide receptor activity"/>
    <property type="evidence" value="ECO:0000318"/>
    <property type="project" value="GO_Central"/>
</dbReference>
<feature type="transmembrane region" description="Helical" evidence="9">
    <location>
        <begin position="78"/>
        <end position="103"/>
    </location>
</feature>
<accession>A0A7M7PX24</accession>
<evidence type="ECO:0000256" key="8">
    <source>
        <dbReference type="ARBA" id="ARBA00023224"/>
    </source>
</evidence>
<name>A0A7M7PX24_STRPU</name>
<dbReference type="PANTHER" id="PTHR24230:SF0">
    <property type="entry name" value="G-PROTEIN COUPLED RECEPTORS FAMILY 1 PROFILE DOMAIN-CONTAINING PROTEIN"/>
    <property type="match status" value="1"/>
</dbReference>
<dbReference type="Pfam" id="PF00001">
    <property type="entry name" value="7tm_1"/>
    <property type="match status" value="1"/>
</dbReference>
<evidence type="ECO:0000256" key="2">
    <source>
        <dbReference type="ARBA" id="ARBA00022475"/>
    </source>
</evidence>
<dbReference type="PROSITE" id="PS50262">
    <property type="entry name" value="G_PROTEIN_RECEP_F1_2"/>
    <property type="match status" value="1"/>
</dbReference>
<dbReference type="PRINTS" id="PR00237">
    <property type="entry name" value="GPCRRHODOPSN"/>
</dbReference>
<organism evidence="11 12">
    <name type="scientific">Strongylocentrotus purpuratus</name>
    <name type="common">Purple sea urchin</name>
    <dbReference type="NCBI Taxonomy" id="7668"/>
    <lineage>
        <taxon>Eukaryota</taxon>
        <taxon>Metazoa</taxon>
        <taxon>Echinodermata</taxon>
        <taxon>Eleutherozoa</taxon>
        <taxon>Echinozoa</taxon>
        <taxon>Echinoidea</taxon>
        <taxon>Euechinoidea</taxon>
        <taxon>Echinacea</taxon>
        <taxon>Camarodonta</taxon>
        <taxon>Echinidea</taxon>
        <taxon>Strongylocentrotidae</taxon>
        <taxon>Strongylocentrotus</taxon>
    </lineage>
</organism>
<evidence type="ECO:0000256" key="3">
    <source>
        <dbReference type="ARBA" id="ARBA00022692"/>
    </source>
</evidence>
<keyword evidence="3 9" id="KW-0812">Transmembrane</keyword>